<accession>A0AAP2DFK4</accession>
<gene>
    <name evidence="2" type="ORF">KK083_01295</name>
</gene>
<evidence type="ECO:0000313" key="2">
    <source>
        <dbReference type="EMBL" id="MBT1695491.1"/>
    </source>
</evidence>
<dbReference type="Gene3D" id="3.20.20.70">
    <property type="entry name" value="Aldolase class I"/>
    <property type="match status" value="1"/>
</dbReference>
<dbReference type="SUPFAM" id="SSF51569">
    <property type="entry name" value="Aldolase"/>
    <property type="match status" value="1"/>
</dbReference>
<evidence type="ECO:0000259" key="1">
    <source>
        <dbReference type="Pfam" id="PF00682"/>
    </source>
</evidence>
<dbReference type="RefSeq" id="WP_254159764.1">
    <property type="nucleotide sequence ID" value="NZ_JAHESF010000001.1"/>
</dbReference>
<evidence type="ECO:0000313" key="3">
    <source>
        <dbReference type="Proteomes" id="UP001319200"/>
    </source>
</evidence>
<dbReference type="InterPro" id="IPR013785">
    <property type="entry name" value="Aldolase_TIM"/>
</dbReference>
<feature type="domain" description="Pyruvate carboxyltransferase" evidence="1">
    <location>
        <begin position="43"/>
        <end position="230"/>
    </location>
</feature>
<dbReference type="Pfam" id="PF00682">
    <property type="entry name" value="HMGL-like"/>
    <property type="match status" value="1"/>
</dbReference>
<name>A0AAP2DFK4_9BACT</name>
<sequence length="354" mass="40879">MVKNINVRDDFRRDGLAASFLVDKDLYTTYVGAYPEGTRFNIGYPSICSEEYNTCARILEIADEKRNIELCLVGHAREADLLLMSQLLENKQHVSANVWIPSSEQATKNILGLSTDGAFQLAENAIRYWKRITSHPLDIALTDVTGKEKDIDERVIDWYYKLKSLGYRSIILCDTKGIGDEDRLRKIFANIDDFEWHPHNDNLKALLTSEISARYGVTYVGSSYLGFSERMNMLDPRQLVHDRMNLDQLNKFYIELRELLGEEPLTMANKIYNKETAITGTHFKLWNSSQVKRMYFGVTSDTRLFTLMTGVTISARELSFLKDEYLYRMKMKYIDQEQVRKLVTSISSLRLAHG</sequence>
<organism evidence="2 3">
    <name type="scientific">Chryseosolibacter histidini</name>
    <dbReference type="NCBI Taxonomy" id="2782349"/>
    <lineage>
        <taxon>Bacteria</taxon>
        <taxon>Pseudomonadati</taxon>
        <taxon>Bacteroidota</taxon>
        <taxon>Cytophagia</taxon>
        <taxon>Cytophagales</taxon>
        <taxon>Chryseotaleaceae</taxon>
        <taxon>Chryseosolibacter</taxon>
    </lineage>
</organism>
<reference evidence="2 3" key="1">
    <citation type="submission" date="2021-05" db="EMBL/GenBank/DDBJ databases">
        <title>A Polyphasic approach of four new species of the genus Ohtaekwangia: Ohtaekwangia histidinii sp. nov., Ohtaekwangia cretensis sp. nov., Ohtaekwangia indiensis sp. nov., Ohtaekwangia reichenbachii sp. nov. from diverse environment.</title>
        <authorList>
            <person name="Octaviana S."/>
        </authorList>
    </citation>
    <scope>NUCLEOTIDE SEQUENCE [LARGE SCALE GENOMIC DNA]</scope>
    <source>
        <strain evidence="2 3">PWU4</strain>
    </source>
</reference>
<dbReference type="Proteomes" id="UP001319200">
    <property type="component" value="Unassembled WGS sequence"/>
</dbReference>
<comment type="caution">
    <text evidence="2">The sequence shown here is derived from an EMBL/GenBank/DDBJ whole genome shotgun (WGS) entry which is preliminary data.</text>
</comment>
<dbReference type="GO" id="GO:0003824">
    <property type="term" value="F:catalytic activity"/>
    <property type="evidence" value="ECO:0007669"/>
    <property type="project" value="InterPro"/>
</dbReference>
<dbReference type="AlphaFoldDB" id="A0AAP2DFK4"/>
<protein>
    <recommendedName>
        <fullName evidence="1">Pyruvate carboxyltransferase domain-containing protein</fullName>
    </recommendedName>
</protein>
<keyword evidence="3" id="KW-1185">Reference proteome</keyword>
<proteinExistence type="predicted"/>
<dbReference type="InterPro" id="IPR000891">
    <property type="entry name" value="PYR_CT"/>
</dbReference>
<dbReference type="EMBL" id="JAHESF010000001">
    <property type="protein sequence ID" value="MBT1695491.1"/>
    <property type="molecule type" value="Genomic_DNA"/>
</dbReference>